<dbReference type="AlphaFoldDB" id="A0A8W8ISS9"/>
<feature type="compositionally biased region" description="Pro residues" evidence="1">
    <location>
        <begin position="60"/>
        <end position="71"/>
    </location>
</feature>
<name>A0A8W8ISS9_MAGGI</name>
<evidence type="ECO:0000313" key="3">
    <source>
        <dbReference type="Proteomes" id="UP000005408"/>
    </source>
</evidence>
<proteinExistence type="predicted"/>
<keyword evidence="3" id="KW-1185">Reference proteome</keyword>
<sequence>MTRGQRAVSPPNLASPRTRRSQRPPSPPPQPAMVSRSLRAKHNAPQRYSPPPLQRMRPRPQSPPPAKRGKR</sequence>
<feature type="region of interest" description="Disordered" evidence="1">
    <location>
        <begin position="1"/>
        <end position="71"/>
    </location>
</feature>
<accession>A0A8W8ISS9</accession>
<protein>
    <submittedName>
        <fullName evidence="2">Uncharacterized protein</fullName>
    </submittedName>
</protein>
<reference evidence="2" key="1">
    <citation type="submission" date="2022-08" db="UniProtKB">
        <authorList>
            <consortium name="EnsemblMetazoa"/>
        </authorList>
    </citation>
    <scope>IDENTIFICATION</scope>
    <source>
        <strain evidence="2">05x7-T-G4-1.051#20</strain>
    </source>
</reference>
<dbReference type="Proteomes" id="UP000005408">
    <property type="component" value="Unassembled WGS sequence"/>
</dbReference>
<evidence type="ECO:0000313" key="2">
    <source>
        <dbReference type="EnsemblMetazoa" id="G15253.5:cds"/>
    </source>
</evidence>
<dbReference type="EnsemblMetazoa" id="G15253.5">
    <property type="protein sequence ID" value="G15253.5:cds"/>
    <property type="gene ID" value="G15253"/>
</dbReference>
<organism evidence="2 3">
    <name type="scientific">Magallana gigas</name>
    <name type="common">Pacific oyster</name>
    <name type="synonym">Crassostrea gigas</name>
    <dbReference type="NCBI Taxonomy" id="29159"/>
    <lineage>
        <taxon>Eukaryota</taxon>
        <taxon>Metazoa</taxon>
        <taxon>Spiralia</taxon>
        <taxon>Lophotrochozoa</taxon>
        <taxon>Mollusca</taxon>
        <taxon>Bivalvia</taxon>
        <taxon>Autobranchia</taxon>
        <taxon>Pteriomorphia</taxon>
        <taxon>Ostreida</taxon>
        <taxon>Ostreoidea</taxon>
        <taxon>Ostreidae</taxon>
        <taxon>Magallana</taxon>
    </lineage>
</organism>
<evidence type="ECO:0000256" key="1">
    <source>
        <dbReference type="SAM" id="MobiDB-lite"/>
    </source>
</evidence>